<comment type="caution">
    <text evidence="2">The sequence shown here is derived from an EMBL/GenBank/DDBJ whole genome shotgun (WGS) entry which is preliminary data.</text>
</comment>
<evidence type="ECO:0000259" key="1">
    <source>
        <dbReference type="Pfam" id="PF09359"/>
    </source>
</evidence>
<proteinExistence type="predicted"/>
<dbReference type="EMBL" id="VSSQ01000060">
    <property type="protein sequence ID" value="MPL71571.1"/>
    <property type="molecule type" value="Genomic_DNA"/>
</dbReference>
<dbReference type="InterPro" id="IPR042267">
    <property type="entry name" value="VTC_sf"/>
</dbReference>
<evidence type="ECO:0000313" key="2">
    <source>
        <dbReference type="EMBL" id="MPL71571.1"/>
    </source>
</evidence>
<dbReference type="CDD" id="cd07750">
    <property type="entry name" value="PolyPPase_VTC_like"/>
    <property type="match status" value="1"/>
</dbReference>
<sequence>MKPRTFRHELKYYLNTADYLIIKNRLSTIAGSDEHTDGNGSYRIRSLYFETPDDKALLEKLYGVNEREKFRIRYYNNDTSFIRLEKKTKINNLTNKISAPITQEECEKLIAGDTEWMKESKNGLLLELYAKMKYQLLRPKTLVDYMREPFVYRPGNVRVTFDTKISTGVNSTDMFSAKTPMIKAHGEPVIIMEVKYDNYLPEIIRSMVQVQNRRVTAFSKYAAARVFG</sequence>
<accession>A0A644U119</accession>
<reference evidence="2" key="1">
    <citation type="submission" date="2019-08" db="EMBL/GenBank/DDBJ databases">
        <authorList>
            <person name="Kucharzyk K."/>
            <person name="Murdoch R.W."/>
            <person name="Higgins S."/>
            <person name="Loffler F."/>
        </authorList>
    </citation>
    <scope>NUCLEOTIDE SEQUENCE</scope>
</reference>
<dbReference type="AlphaFoldDB" id="A0A644U119"/>
<dbReference type="InterPro" id="IPR018966">
    <property type="entry name" value="VTC_domain"/>
</dbReference>
<name>A0A644U119_9ZZZZ</name>
<dbReference type="Pfam" id="PF09359">
    <property type="entry name" value="VTC"/>
    <property type="match status" value="1"/>
</dbReference>
<gene>
    <name evidence="2" type="ORF">SDC9_17348</name>
</gene>
<dbReference type="GO" id="GO:0006799">
    <property type="term" value="P:polyphosphate biosynthetic process"/>
    <property type="evidence" value="ECO:0007669"/>
    <property type="project" value="UniProtKB-ARBA"/>
</dbReference>
<dbReference type="Gene3D" id="3.20.100.30">
    <property type="entry name" value="VTC, catalytic tunnel domain"/>
    <property type="match status" value="1"/>
</dbReference>
<feature type="domain" description="VTC" evidence="1">
    <location>
        <begin position="6"/>
        <end position="224"/>
    </location>
</feature>
<organism evidence="2">
    <name type="scientific">bioreactor metagenome</name>
    <dbReference type="NCBI Taxonomy" id="1076179"/>
    <lineage>
        <taxon>unclassified sequences</taxon>
        <taxon>metagenomes</taxon>
        <taxon>ecological metagenomes</taxon>
    </lineage>
</organism>
<protein>
    <recommendedName>
        <fullName evidence="1">VTC domain-containing protein</fullName>
    </recommendedName>
</protein>